<reference evidence="9 10" key="1">
    <citation type="submission" date="2021-02" db="EMBL/GenBank/DDBJ databases">
        <title>Variation within the Batrachochytrium salamandrivorans European outbreak.</title>
        <authorList>
            <person name="Kelly M."/>
            <person name="Pasmans F."/>
            <person name="Shea T.P."/>
            <person name="Munoz J.F."/>
            <person name="Carranza S."/>
            <person name="Cuomo C.A."/>
            <person name="Martel A."/>
        </authorList>
    </citation>
    <scope>NUCLEOTIDE SEQUENCE [LARGE SCALE GENOMIC DNA]</scope>
    <source>
        <strain evidence="9 10">AMFP18/2</strain>
    </source>
</reference>
<evidence type="ECO:0000256" key="6">
    <source>
        <dbReference type="ARBA" id="ARBA00023136"/>
    </source>
</evidence>
<dbReference type="PANTHER" id="PTHR11009">
    <property type="entry name" value="DER1-LIKE PROTEIN, DERLIN"/>
    <property type="match status" value="1"/>
</dbReference>
<keyword evidence="5 7" id="KW-1133">Transmembrane helix</keyword>
<feature type="region of interest" description="Disordered" evidence="8">
    <location>
        <begin position="237"/>
        <end position="256"/>
    </location>
</feature>
<evidence type="ECO:0000313" key="9">
    <source>
        <dbReference type="EMBL" id="KAH6595265.1"/>
    </source>
</evidence>
<comment type="subcellular location">
    <subcellularLocation>
        <location evidence="1 7">Endoplasmic reticulum membrane</location>
        <topology evidence="1 7">Multi-pass membrane protein</topology>
    </subcellularLocation>
</comment>
<evidence type="ECO:0000256" key="2">
    <source>
        <dbReference type="ARBA" id="ARBA00008917"/>
    </source>
</evidence>
<dbReference type="InterPro" id="IPR007599">
    <property type="entry name" value="DER1"/>
</dbReference>
<keyword evidence="6 7" id="KW-0472">Membrane</keyword>
<evidence type="ECO:0000256" key="5">
    <source>
        <dbReference type="ARBA" id="ARBA00022989"/>
    </source>
</evidence>
<dbReference type="InterPro" id="IPR035952">
    <property type="entry name" value="Rhomboid-like_sf"/>
</dbReference>
<keyword evidence="10" id="KW-1185">Reference proteome</keyword>
<evidence type="ECO:0000256" key="7">
    <source>
        <dbReference type="RuleBase" id="RU363059"/>
    </source>
</evidence>
<evidence type="ECO:0000256" key="4">
    <source>
        <dbReference type="ARBA" id="ARBA00022824"/>
    </source>
</evidence>
<comment type="caution">
    <text evidence="9">The sequence shown here is derived from an EMBL/GenBank/DDBJ whole genome shotgun (WGS) entry which is preliminary data.</text>
</comment>
<keyword evidence="4 7" id="KW-0256">Endoplasmic reticulum</keyword>
<dbReference type="Pfam" id="PF04511">
    <property type="entry name" value="DER1"/>
    <property type="match status" value="1"/>
</dbReference>
<dbReference type="Proteomes" id="UP001648503">
    <property type="component" value="Unassembled WGS sequence"/>
</dbReference>
<proteinExistence type="inferred from homology"/>
<dbReference type="Gene3D" id="1.20.1540.10">
    <property type="entry name" value="Rhomboid-like"/>
    <property type="match status" value="1"/>
</dbReference>
<comment type="function">
    <text evidence="7">May be involved in the degradation of misfolded endoplasmic reticulum (ER) luminal proteins.</text>
</comment>
<feature type="transmembrane region" description="Helical" evidence="7">
    <location>
        <begin position="61"/>
        <end position="84"/>
    </location>
</feature>
<feature type="transmembrane region" description="Helical" evidence="7">
    <location>
        <begin position="164"/>
        <end position="197"/>
    </location>
</feature>
<feature type="transmembrane region" description="Helical" evidence="7">
    <location>
        <begin position="104"/>
        <end position="121"/>
    </location>
</feature>
<keyword evidence="3 7" id="KW-0812">Transmembrane</keyword>
<sequence>MADAAGRNAPLPVELWYFEIPVITRLYSTAVVLMTLACQLDFVSPYHLFYSWTMVWKAKQYWRTITTFLYFGSFSIDFLFHMFFLVQYCRMLEEGSFRGRSHDFLWMFIIGSVSMVLLSSLLDLSKEVPFLSSSLTFMLTYIWSRRNPSTRINFLGLFNFDAPYLPWVLIGFTLVLHGVTPWADFVGLAAGHAYYYLEDVYPDLRGSHGHRPLATPLVVKRAFLWLEGLAVRDEGRAVPMPDADMDDGTQQHLHQD</sequence>
<dbReference type="SUPFAM" id="SSF144091">
    <property type="entry name" value="Rhomboid-like"/>
    <property type="match status" value="1"/>
</dbReference>
<evidence type="ECO:0000256" key="3">
    <source>
        <dbReference type="ARBA" id="ARBA00022692"/>
    </source>
</evidence>
<protein>
    <recommendedName>
        <fullName evidence="7">Derlin</fullName>
    </recommendedName>
</protein>
<evidence type="ECO:0000313" key="10">
    <source>
        <dbReference type="Proteomes" id="UP001648503"/>
    </source>
</evidence>
<dbReference type="EMBL" id="JAFCIX010000312">
    <property type="protein sequence ID" value="KAH6595265.1"/>
    <property type="molecule type" value="Genomic_DNA"/>
</dbReference>
<comment type="similarity">
    <text evidence="2 7">Belongs to the derlin family.</text>
</comment>
<organism evidence="9 10">
    <name type="scientific">Batrachochytrium salamandrivorans</name>
    <dbReference type="NCBI Taxonomy" id="1357716"/>
    <lineage>
        <taxon>Eukaryota</taxon>
        <taxon>Fungi</taxon>
        <taxon>Fungi incertae sedis</taxon>
        <taxon>Chytridiomycota</taxon>
        <taxon>Chytridiomycota incertae sedis</taxon>
        <taxon>Chytridiomycetes</taxon>
        <taxon>Rhizophydiales</taxon>
        <taxon>Rhizophydiales incertae sedis</taxon>
        <taxon>Batrachochytrium</taxon>
    </lineage>
</organism>
<evidence type="ECO:0000256" key="8">
    <source>
        <dbReference type="SAM" id="MobiDB-lite"/>
    </source>
</evidence>
<evidence type="ECO:0000256" key="1">
    <source>
        <dbReference type="ARBA" id="ARBA00004477"/>
    </source>
</evidence>
<feature type="transmembrane region" description="Helical" evidence="7">
    <location>
        <begin position="26"/>
        <end position="49"/>
    </location>
</feature>
<name>A0ABQ8FB89_9FUNG</name>
<gene>
    <name evidence="9" type="ORF">BASA50_006059</name>
</gene>
<accession>A0ABQ8FB89</accession>